<dbReference type="PANTHER" id="PTHR11240:SF22">
    <property type="entry name" value="RIBONUCLEASE T2"/>
    <property type="match status" value="1"/>
</dbReference>
<feature type="active site" evidence="4">
    <location>
        <position position="85"/>
    </location>
</feature>
<evidence type="ECO:0000256" key="5">
    <source>
        <dbReference type="RuleBase" id="RU004328"/>
    </source>
</evidence>
<dbReference type="STRING" id="763407.A0A167KGW5"/>
<proteinExistence type="inferred from homology"/>
<dbReference type="EMBL" id="KV440996">
    <property type="protein sequence ID" value="OAD68066.1"/>
    <property type="molecule type" value="Genomic_DNA"/>
</dbReference>
<dbReference type="VEuPathDB" id="FungiDB:PHYBLDRAFT_69141"/>
<dbReference type="SUPFAM" id="SSF55895">
    <property type="entry name" value="Ribonuclease Rh-like"/>
    <property type="match status" value="1"/>
</dbReference>
<dbReference type="GO" id="GO:0006401">
    <property type="term" value="P:RNA catabolic process"/>
    <property type="evidence" value="ECO:0007669"/>
    <property type="project" value="TreeGrafter"/>
</dbReference>
<sequence length="264" mass="30129">MLRSILGLILTSALTATAFQASQQVFQEEDYFEQNLYEAPSCNNTLLSCHWNGRVDSCCTPKYGLVVLTLQWVPGFGPDKEFTIHGLWPDTCSGGRAPGNGCDRSRVANNIGNIVRDMDPSLHSEMSTFWPSYKGDNNWFWSHEWNKHGTCISTLRPSCYGKEYTKYQDVTAYFKQALELRHYYDLFGALNLAGVIPGQTYNVQTMIEPLEKYVGAKIKMDCDRKGQLSEVSMFFYVEGRDKYKITDAFQKGNCRGAVWYPKKY</sequence>
<dbReference type="EC" id="4.6.1.19" evidence="2"/>
<feature type="signal peptide" evidence="6">
    <location>
        <begin position="1"/>
        <end position="18"/>
    </location>
</feature>
<dbReference type="InterPro" id="IPR018188">
    <property type="entry name" value="RNase_T2_His_AS_1"/>
</dbReference>
<dbReference type="GO" id="GO:0033897">
    <property type="term" value="F:ribonuclease T2 activity"/>
    <property type="evidence" value="ECO:0007669"/>
    <property type="project" value="UniProtKB-EC"/>
</dbReference>
<dbReference type="PROSITE" id="PS00530">
    <property type="entry name" value="RNASE_T2_1"/>
    <property type="match status" value="1"/>
</dbReference>
<dbReference type="RefSeq" id="XP_018286106.1">
    <property type="nucleotide sequence ID" value="XM_018442056.1"/>
</dbReference>
<organism evidence="7 8">
    <name type="scientific">Phycomyces blakesleeanus (strain ATCC 8743b / DSM 1359 / FGSC 10004 / NBRC 33097 / NRRL 1555)</name>
    <dbReference type="NCBI Taxonomy" id="763407"/>
    <lineage>
        <taxon>Eukaryota</taxon>
        <taxon>Fungi</taxon>
        <taxon>Fungi incertae sedis</taxon>
        <taxon>Mucoromycota</taxon>
        <taxon>Mucoromycotina</taxon>
        <taxon>Mucoromycetes</taxon>
        <taxon>Mucorales</taxon>
        <taxon>Phycomycetaceae</taxon>
        <taxon>Phycomyces</taxon>
    </lineage>
</organism>
<dbReference type="InterPro" id="IPR001568">
    <property type="entry name" value="RNase_T2-like"/>
</dbReference>
<evidence type="ECO:0000256" key="6">
    <source>
        <dbReference type="SAM" id="SignalP"/>
    </source>
</evidence>
<evidence type="ECO:0000256" key="1">
    <source>
        <dbReference type="ARBA" id="ARBA00007469"/>
    </source>
</evidence>
<accession>A0A167KGW5</accession>
<feature type="active site" evidence="4">
    <location>
        <position position="144"/>
    </location>
</feature>
<dbReference type="InParanoid" id="A0A167KGW5"/>
<comment type="similarity">
    <text evidence="1 5">Belongs to the RNase T2 family.</text>
</comment>
<dbReference type="InterPro" id="IPR033697">
    <property type="entry name" value="Ribonuclease_T2_eukaryotic"/>
</dbReference>
<evidence type="ECO:0000313" key="8">
    <source>
        <dbReference type="Proteomes" id="UP000077315"/>
    </source>
</evidence>
<dbReference type="PROSITE" id="PS00531">
    <property type="entry name" value="RNASE_T2_2"/>
    <property type="match status" value="1"/>
</dbReference>
<dbReference type="AlphaFoldDB" id="A0A167KGW5"/>
<dbReference type="OrthoDB" id="435754at2759"/>
<keyword evidence="8" id="KW-1185">Reference proteome</keyword>
<evidence type="ECO:0000256" key="2">
    <source>
        <dbReference type="ARBA" id="ARBA00012571"/>
    </source>
</evidence>
<dbReference type="Gene3D" id="3.90.730.10">
    <property type="entry name" value="Ribonuclease T2-like"/>
    <property type="match status" value="1"/>
</dbReference>
<dbReference type="GO" id="GO:0003723">
    <property type="term" value="F:RNA binding"/>
    <property type="evidence" value="ECO:0007669"/>
    <property type="project" value="InterPro"/>
</dbReference>
<reference evidence="8" key="1">
    <citation type="submission" date="2015-06" db="EMBL/GenBank/DDBJ databases">
        <title>Expansion of signal transduction pathways in fungi by whole-genome duplication.</title>
        <authorList>
            <consortium name="DOE Joint Genome Institute"/>
            <person name="Corrochano L.M."/>
            <person name="Kuo A."/>
            <person name="Marcet-Houben M."/>
            <person name="Polaino S."/>
            <person name="Salamov A."/>
            <person name="Villalobos J.M."/>
            <person name="Alvarez M.I."/>
            <person name="Avalos J."/>
            <person name="Benito E.P."/>
            <person name="Benoit I."/>
            <person name="Burger G."/>
            <person name="Camino L.P."/>
            <person name="Canovas D."/>
            <person name="Cerda-Olmedo E."/>
            <person name="Cheng J.-F."/>
            <person name="Dominguez A."/>
            <person name="Elias M."/>
            <person name="Eslava A.P."/>
            <person name="Glaser F."/>
            <person name="Grimwood J."/>
            <person name="Gutierrez G."/>
            <person name="Heitman J."/>
            <person name="Henrissat B."/>
            <person name="Iturriaga E.A."/>
            <person name="Lang B.F."/>
            <person name="Lavin J.L."/>
            <person name="Lee S."/>
            <person name="Li W."/>
            <person name="Lindquist E."/>
            <person name="Lopez-Garcia S."/>
            <person name="Luque E.M."/>
            <person name="Marcos A.T."/>
            <person name="Martin J."/>
            <person name="McCluskey K."/>
            <person name="Medina H.R."/>
            <person name="Miralles-Duran A."/>
            <person name="Miyazaki A."/>
            <person name="Munoz-Torres E."/>
            <person name="Oguiza J.A."/>
            <person name="Ohm R."/>
            <person name="Olmedo M."/>
            <person name="Orejas M."/>
            <person name="Ortiz-Castellanos L."/>
            <person name="Pisabarro A.G."/>
            <person name="Rodriguez-Romero J."/>
            <person name="Ruiz-Herrera J."/>
            <person name="Ruiz-Vazquez R."/>
            <person name="Sanz C."/>
            <person name="Schackwitz W."/>
            <person name="Schmutz J."/>
            <person name="Shahriari M."/>
            <person name="Shelest E."/>
            <person name="Silva-Franco F."/>
            <person name="Soanes D."/>
            <person name="Syed K."/>
            <person name="Tagua V.G."/>
            <person name="Talbot N.J."/>
            <person name="Thon M."/>
            <person name="De vries R.P."/>
            <person name="Wiebenga A."/>
            <person name="Yadav J.S."/>
            <person name="Braun E.L."/>
            <person name="Baker S."/>
            <person name="Garre V."/>
            <person name="Horwitz B."/>
            <person name="Torres-Martinez S."/>
            <person name="Idnurm A."/>
            <person name="Herrera-Estrella A."/>
            <person name="Gabaldon T."/>
            <person name="Grigoriev I.V."/>
        </authorList>
    </citation>
    <scope>NUCLEOTIDE SEQUENCE [LARGE SCALE GENOMIC DNA]</scope>
    <source>
        <strain evidence="8">NRRL 1555(-)</strain>
    </source>
</reference>
<keyword evidence="3" id="KW-1015">Disulfide bond</keyword>
<keyword evidence="6" id="KW-0732">Signal</keyword>
<dbReference type="PANTHER" id="PTHR11240">
    <property type="entry name" value="RIBONUCLEASE T2"/>
    <property type="match status" value="1"/>
</dbReference>
<feature type="active site" evidence="4">
    <location>
        <position position="148"/>
    </location>
</feature>
<dbReference type="GO" id="GO:0005576">
    <property type="term" value="C:extracellular region"/>
    <property type="evidence" value="ECO:0007669"/>
    <property type="project" value="TreeGrafter"/>
</dbReference>
<gene>
    <name evidence="7" type="ORF">PHYBLDRAFT_69141</name>
</gene>
<name>A0A167KGW5_PHYB8</name>
<evidence type="ECO:0000313" key="7">
    <source>
        <dbReference type="EMBL" id="OAD68066.1"/>
    </source>
</evidence>
<dbReference type="CDD" id="cd01061">
    <property type="entry name" value="RNase_T2_euk"/>
    <property type="match status" value="1"/>
</dbReference>
<dbReference type="Proteomes" id="UP000077315">
    <property type="component" value="Unassembled WGS sequence"/>
</dbReference>
<feature type="chain" id="PRO_5007889400" description="ribonuclease T2" evidence="6">
    <location>
        <begin position="19"/>
        <end position="264"/>
    </location>
</feature>
<dbReference type="InterPro" id="IPR033130">
    <property type="entry name" value="RNase_T2_His_AS_2"/>
</dbReference>
<protein>
    <recommendedName>
        <fullName evidence="2">ribonuclease T2</fullName>
        <ecNumber evidence="2">4.6.1.19</ecNumber>
    </recommendedName>
</protein>
<evidence type="ECO:0000256" key="3">
    <source>
        <dbReference type="ARBA" id="ARBA00023157"/>
    </source>
</evidence>
<dbReference type="InterPro" id="IPR036430">
    <property type="entry name" value="RNase_T2-like_sf"/>
</dbReference>
<evidence type="ECO:0000256" key="4">
    <source>
        <dbReference type="PIRSR" id="PIRSR633697-1"/>
    </source>
</evidence>
<dbReference type="Pfam" id="PF00445">
    <property type="entry name" value="Ribonuclease_T2"/>
    <property type="match status" value="1"/>
</dbReference>
<dbReference type="GeneID" id="29002962"/>